<reference evidence="1 2" key="1">
    <citation type="submission" date="2022-10" db="EMBL/GenBank/DDBJ databases">
        <title>Alteromonas sp. chi3 Genome sequencing.</title>
        <authorList>
            <person name="Park S."/>
        </authorList>
    </citation>
    <scope>NUCLEOTIDE SEQUENCE [LARGE SCALE GENOMIC DNA]</scope>
    <source>
        <strain evidence="2">chi3</strain>
    </source>
</reference>
<protein>
    <submittedName>
        <fullName evidence="1">Uncharacterized protein</fullName>
    </submittedName>
</protein>
<accession>A0ABT5L3G0</accession>
<name>A0ABT5L3G0_9ALTE</name>
<organism evidence="1 2">
    <name type="scientific">Alteromonas gilva</name>
    <dbReference type="NCBI Taxonomy" id="2987522"/>
    <lineage>
        <taxon>Bacteria</taxon>
        <taxon>Pseudomonadati</taxon>
        <taxon>Pseudomonadota</taxon>
        <taxon>Gammaproteobacteria</taxon>
        <taxon>Alteromonadales</taxon>
        <taxon>Alteromonadaceae</taxon>
        <taxon>Alteromonas/Salinimonas group</taxon>
        <taxon>Alteromonas</taxon>
    </lineage>
</organism>
<keyword evidence="2" id="KW-1185">Reference proteome</keyword>
<proteinExistence type="predicted"/>
<dbReference type="EMBL" id="JAQQXP010000001">
    <property type="protein sequence ID" value="MDC8831570.1"/>
    <property type="molecule type" value="Genomic_DNA"/>
</dbReference>
<evidence type="ECO:0000313" key="1">
    <source>
        <dbReference type="EMBL" id="MDC8831570.1"/>
    </source>
</evidence>
<gene>
    <name evidence="1" type="ORF">OIK42_12450</name>
</gene>
<sequence>MSGQSIPEQLRKSLQQHIEDADLQQNDELIQLMSKLSDLSDKVAAAKAKALARRKVTR</sequence>
<comment type="caution">
    <text evidence="1">The sequence shown here is derived from an EMBL/GenBank/DDBJ whole genome shotgun (WGS) entry which is preliminary data.</text>
</comment>
<dbReference type="RefSeq" id="WP_273640962.1">
    <property type="nucleotide sequence ID" value="NZ_JAQQXP010000001.1"/>
</dbReference>
<evidence type="ECO:0000313" key="2">
    <source>
        <dbReference type="Proteomes" id="UP001218788"/>
    </source>
</evidence>
<dbReference type="Proteomes" id="UP001218788">
    <property type="component" value="Unassembled WGS sequence"/>
</dbReference>